<accession>A0A6J6Q2Q7</accession>
<organism evidence="1">
    <name type="scientific">freshwater metagenome</name>
    <dbReference type="NCBI Taxonomy" id="449393"/>
    <lineage>
        <taxon>unclassified sequences</taxon>
        <taxon>metagenomes</taxon>
        <taxon>ecological metagenomes</taxon>
    </lineage>
</organism>
<gene>
    <name evidence="1" type="ORF">UFOPK2625_00688</name>
    <name evidence="2" type="ORF">UFOPK2809_00605</name>
    <name evidence="3" type="ORF">UFOPK4092_01451</name>
</gene>
<reference evidence="1" key="1">
    <citation type="submission" date="2020-05" db="EMBL/GenBank/DDBJ databases">
        <authorList>
            <person name="Chiriac C."/>
            <person name="Salcher M."/>
            <person name="Ghai R."/>
            <person name="Kavagutti S V."/>
        </authorList>
    </citation>
    <scope>NUCLEOTIDE SEQUENCE</scope>
</reference>
<evidence type="ECO:0000313" key="1">
    <source>
        <dbReference type="EMBL" id="CAB4704802.1"/>
    </source>
</evidence>
<evidence type="ECO:0000313" key="2">
    <source>
        <dbReference type="EMBL" id="CAB4745408.1"/>
    </source>
</evidence>
<evidence type="ECO:0000313" key="3">
    <source>
        <dbReference type="EMBL" id="CAB5029207.1"/>
    </source>
</evidence>
<dbReference type="EMBL" id="CAFBPJ010000216">
    <property type="protein sequence ID" value="CAB5029207.1"/>
    <property type="molecule type" value="Genomic_DNA"/>
</dbReference>
<dbReference type="AlphaFoldDB" id="A0A6J6Q2Q7"/>
<dbReference type="EMBL" id="CAEZXZ010000086">
    <property type="protein sequence ID" value="CAB4704802.1"/>
    <property type="molecule type" value="Genomic_DNA"/>
</dbReference>
<sequence length="74" mass="8182">MTFIFVLLAVVVIALIGILATGRLGELPEPVRDARPDKKFGNPAFDVVARGYRMDEVDQVIEELQAQVAKLSNR</sequence>
<name>A0A6J6Q2Q7_9ZZZZ</name>
<protein>
    <submittedName>
        <fullName evidence="1">Unannotated protein</fullName>
    </submittedName>
</protein>
<dbReference type="EMBL" id="CAEZZA010000064">
    <property type="protein sequence ID" value="CAB4745408.1"/>
    <property type="molecule type" value="Genomic_DNA"/>
</dbReference>
<proteinExistence type="predicted"/>